<feature type="domain" description="Transglutaminase-like" evidence="1">
    <location>
        <begin position="176"/>
        <end position="243"/>
    </location>
</feature>
<organism evidence="2 3">
    <name type="scientific">Paraburkholderia strydomiana</name>
    <dbReference type="NCBI Taxonomy" id="1245417"/>
    <lineage>
        <taxon>Bacteria</taxon>
        <taxon>Pseudomonadati</taxon>
        <taxon>Pseudomonadota</taxon>
        <taxon>Betaproteobacteria</taxon>
        <taxon>Burkholderiales</taxon>
        <taxon>Burkholderiaceae</taxon>
        <taxon>Paraburkholderia</taxon>
    </lineage>
</organism>
<evidence type="ECO:0000313" key="3">
    <source>
        <dbReference type="Proteomes" id="UP001629392"/>
    </source>
</evidence>
<proteinExistence type="predicted"/>
<dbReference type="InterPro" id="IPR002931">
    <property type="entry name" value="Transglutaminase-like"/>
</dbReference>
<dbReference type="Pfam" id="PF01841">
    <property type="entry name" value="Transglut_core"/>
    <property type="match status" value="1"/>
</dbReference>
<dbReference type="InterPro" id="IPR038765">
    <property type="entry name" value="Papain-like_cys_pep_sf"/>
</dbReference>
<keyword evidence="3" id="KW-1185">Reference proteome</keyword>
<dbReference type="EMBL" id="JAQQCL010000008">
    <property type="protein sequence ID" value="MFM0717340.1"/>
    <property type="molecule type" value="Genomic_DNA"/>
</dbReference>
<dbReference type="RefSeq" id="WP_408150153.1">
    <property type="nucleotide sequence ID" value="NZ_JAQQCJ010000013.1"/>
</dbReference>
<protein>
    <submittedName>
        <fullName evidence="2">Transglutaminase family protein</fullName>
    </submittedName>
</protein>
<gene>
    <name evidence="2" type="ORF">PQQ73_13465</name>
</gene>
<dbReference type="Pfam" id="PF08379">
    <property type="entry name" value="Bact_transglu_N"/>
    <property type="match status" value="1"/>
</dbReference>
<dbReference type="PANTHER" id="PTHR33490">
    <property type="entry name" value="BLR5614 PROTEIN-RELATED"/>
    <property type="match status" value="1"/>
</dbReference>
<accession>A0ABW9EE36</accession>
<dbReference type="InterPro" id="IPR013589">
    <property type="entry name" value="Bac_transglu_N"/>
</dbReference>
<dbReference type="Proteomes" id="UP001629392">
    <property type="component" value="Unassembled WGS sequence"/>
</dbReference>
<comment type="caution">
    <text evidence="2">The sequence shown here is derived from an EMBL/GenBank/DDBJ whole genome shotgun (WGS) entry which is preliminary data.</text>
</comment>
<sequence>MSGPRCLTVRHKSTYRYSEPVSFGEHRMMFRPRSSHDMRLVTSQLCITPTPSRLHWLHDVFDNSVAIATFSGEASQLLFDSAVTLEHYEAPSPDYAIEPYAATWPFAYTNEEATDLVNARSRRYPDAGVDSWAHGFIARAGNRSTMAILRAMTTEIKDGFLYVRRAEKGVYRPADTLSRRSGSCRDFAVLMIDAARSLGFAARFVSGYIFVPDHDTTHGGGATHAWLQIFLPGAGWVDFDPTNSIIGNRHLIRVAVAWDQHQALPLWGTWTGAQNSFLGLDVEVSVTEDRC</sequence>
<dbReference type="Gene3D" id="3.10.620.30">
    <property type="match status" value="1"/>
</dbReference>
<dbReference type="PANTHER" id="PTHR33490:SF1">
    <property type="entry name" value="SLL1233 PROTEIN"/>
    <property type="match status" value="1"/>
</dbReference>
<dbReference type="SUPFAM" id="SSF54001">
    <property type="entry name" value="Cysteine proteinases"/>
    <property type="match status" value="1"/>
</dbReference>
<dbReference type="SMART" id="SM00460">
    <property type="entry name" value="TGc"/>
    <property type="match status" value="1"/>
</dbReference>
<evidence type="ECO:0000313" key="2">
    <source>
        <dbReference type="EMBL" id="MFM0717340.1"/>
    </source>
</evidence>
<evidence type="ECO:0000259" key="1">
    <source>
        <dbReference type="SMART" id="SM00460"/>
    </source>
</evidence>
<name>A0ABW9EE36_9BURK</name>
<reference evidence="2 3" key="1">
    <citation type="journal article" date="2024" name="Chem. Sci.">
        <title>Discovery of megapolipeptins by genome mining of a Burkholderiales bacteria collection.</title>
        <authorList>
            <person name="Paulo B.S."/>
            <person name="Recchia M.J.J."/>
            <person name="Lee S."/>
            <person name="Fergusson C.H."/>
            <person name="Romanowski S.B."/>
            <person name="Hernandez A."/>
            <person name="Krull N."/>
            <person name="Liu D.Y."/>
            <person name="Cavanagh H."/>
            <person name="Bos A."/>
            <person name="Gray C.A."/>
            <person name="Murphy B.T."/>
            <person name="Linington R.G."/>
            <person name="Eustaquio A.S."/>
        </authorList>
    </citation>
    <scope>NUCLEOTIDE SEQUENCE [LARGE SCALE GENOMIC DNA]</scope>
    <source>
        <strain evidence="2 3">RL17-350-BIC-E</strain>
    </source>
</reference>